<evidence type="ECO:0000259" key="7">
    <source>
        <dbReference type="PROSITE" id="PS51900"/>
    </source>
</evidence>
<dbReference type="PROSITE" id="PS51898">
    <property type="entry name" value="TYR_RECOMBINASE"/>
    <property type="match status" value="1"/>
</dbReference>
<feature type="domain" description="Tyr recombinase" evidence="6">
    <location>
        <begin position="186"/>
        <end position="403"/>
    </location>
</feature>
<dbReference type="InterPro" id="IPR002104">
    <property type="entry name" value="Integrase_catalytic"/>
</dbReference>
<evidence type="ECO:0000256" key="4">
    <source>
        <dbReference type="PROSITE-ProRule" id="PRU01248"/>
    </source>
</evidence>
<dbReference type="GO" id="GO:0003677">
    <property type="term" value="F:DNA binding"/>
    <property type="evidence" value="ECO:0007669"/>
    <property type="project" value="UniProtKB-UniRule"/>
</dbReference>
<dbReference type="InterPro" id="IPR044068">
    <property type="entry name" value="CB"/>
</dbReference>
<evidence type="ECO:0000256" key="3">
    <source>
        <dbReference type="ARBA" id="ARBA00023172"/>
    </source>
</evidence>
<name>A0A7W2D559_9ACTN</name>
<comment type="similarity">
    <text evidence="1">Belongs to the 'phage' integrase family.</text>
</comment>
<keyword evidence="9" id="KW-1185">Reference proteome</keyword>
<dbReference type="GO" id="GO:0015074">
    <property type="term" value="P:DNA integration"/>
    <property type="evidence" value="ECO:0007669"/>
    <property type="project" value="InterPro"/>
</dbReference>
<dbReference type="GO" id="GO:0006310">
    <property type="term" value="P:DNA recombination"/>
    <property type="evidence" value="ECO:0007669"/>
    <property type="project" value="UniProtKB-KW"/>
</dbReference>
<evidence type="ECO:0000256" key="1">
    <source>
        <dbReference type="ARBA" id="ARBA00008857"/>
    </source>
</evidence>
<keyword evidence="2 4" id="KW-0238">DNA-binding</keyword>
<evidence type="ECO:0000313" key="9">
    <source>
        <dbReference type="Proteomes" id="UP000586976"/>
    </source>
</evidence>
<protein>
    <submittedName>
        <fullName evidence="8">Site-specific integrase</fullName>
    </submittedName>
</protein>
<dbReference type="PROSITE" id="PS51900">
    <property type="entry name" value="CB"/>
    <property type="match status" value="1"/>
</dbReference>
<sequence length="420" mass="46406">MAGHIQDRWFKTETSPDGKTTKVKTVRHGTGMRYRARYIGPDGTEKSKSFPDGQKRLAEKWLTNTASDMSRGQYIDPRAARITFKSYAEKWLTAHSTELSSQIVVEQRLRLHALPLIGSRPLDSFRPEHIRGLVSALEKNPAVSGGYARNIYGDVRAVLSAAVDDGLLPRNPCSAKSVRPPAAEPRRVVPWLSSQVLAVRSALPERYRAMVDVGAGCGLRQGEIVGLAEDALDFDGANLRVVRQVRLIRGKAVFAPPKCNKERDVPLPPSVAEAIRAHMDAYKPVEVTLPWRKPDGPKVSARLLFTNTASWVVWRSNFNIQEWKPALAAAGVIAEAGEDGKYESAREHGMHALRHFYASVLLDAGESIKAVSQYLGHSDPGLTLRVYAHLMPSSQERTRKAVDRLFLPAPREADGPETAQ</sequence>
<feature type="region of interest" description="Disordered" evidence="5">
    <location>
        <begin position="1"/>
        <end position="23"/>
    </location>
</feature>
<feature type="compositionally biased region" description="Basic and acidic residues" evidence="5">
    <location>
        <begin position="1"/>
        <end position="20"/>
    </location>
</feature>
<dbReference type="InterPro" id="IPR013762">
    <property type="entry name" value="Integrase-like_cat_sf"/>
</dbReference>
<keyword evidence="3" id="KW-0233">DNA recombination</keyword>
<organism evidence="8 9">
    <name type="scientific">Streptomyces himalayensis subsp. aureolus</name>
    <dbReference type="NCBI Taxonomy" id="2758039"/>
    <lineage>
        <taxon>Bacteria</taxon>
        <taxon>Bacillati</taxon>
        <taxon>Actinomycetota</taxon>
        <taxon>Actinomycetes</taxon>
        <taxon>Kitasatosporales</taxon>
        <taxon>Streptomycetaceae</taxon>
        <taxon>Streptomyces</taxon>
        <taxon>Streptomyces himalayensis</taxon>
    </lineage>
</organism>
<proteinExistence type="inferred from homology"/>
<dbReference type="InterPro" id="IPR050090">
    <property type="entry name" value="Tyrosine_recombinase_XerCD"/>
</dbReference>
<comment type="caution">
    <text evidence="8">The sequence shown here is derived from an EMBL/GenBank/DDBJ whole genome shotgun (WGS) entry which is preliminary data.</text>
</comment>
<feature type="domain" description="Core-binding (CB)" evidence="7">
    <location>
        <begin position="82"/>
        <end position="163"/>
    </location>
</feature>
<dbReference type="EMBL" id="JACEQY010000035">
    <property type="protein sequence ID" value="MBA4864963.1"/>
    <property type="molecule type" value="Genomic_DNA"/>
</dbReference>
<evidence type="ECO:0000256" key="5">
    <source>
        <dbReference type="SAM" id="MobiDB-lite"/>
    </source>
</evidence>
<accession>A0A7W2D559</accession>
<gene>
    <name evidence="8" type="ORF">H1V43_27150</name>
</gene>
<dbReference type="Proteomes" id="UP000586976">
    <property type="component" value="Unassembled WGS sequence"/>
</dbReference>
<dbReference type="Gene3D" id="1.10.443.10">
    <property type="entry name" value="Intergrase catalytic core"/>
    <property type="match status" value="1"/>
</dbReference>
<dbReference type="SUPFAM" id="SSF56349">
    <property type="entry name" value="DNA breaking-rejoining enzymes"/>
    <property type="match status" value="1"/>
</dbReference>
<reference evidence="8 9" key="1">
    <citation type="submission" date="2020-07" db="EMBL/GenBank/DDBJ databases">
        <title>Streptomyces isolated from Indian soil.</title>
        <authorList>
            <person name="Mandal S."/>
            <person name="Maiti P.K."/>
        </authorList>
    </citation>
    <scope>NUCLEOTIDE SEQUENCE [LARGE SCALE GENOMIC DNA]</scope>
    <source>
        <strain evidence="8 9">PSKA54</strain>
    </source>
</reference>
<dbReference type="CDD" id="cd01189">
    <property type="entry name" value="INT_ICEBs1_C_like"/>
    <property type="match status" value="1"/>
</dbReference>
<dbReference type="PANTHER" id="PTHR30349">
    <property type="entry name" value="PHAGE INTEGRASE-RELATED"/>
    <property type="match status" value="1"/>
</dbReference>
<evidence type="ECO:0000259" key="6">
    <source>
        <dbReference type="PROSITE" id="PS51898"/>
    </source>
</evidence>
<dbReference type="InterPro" id="IPR011010">
    <property type="entry name" value="DNA_brk_join_enz"/>
</dbReference>
<dbReference type="AlphaFoldDB" id="A0A7W2D559"/>
<dbReference type="PANTHER" id="PTHR30349:SF64">
    <property type="entry name" value="PROPHAGE INTEGRASE INTD-RELATED"/>
    <property type="match status" value="1"/>
</dbReference>
<dbReference type="Pfam" id="PF00589">
    <property type="entry name" value="Phage_integrase"/>
    <property type="match status" value="1"/>
</dbReference>
<evidence type="ECO:0000256" key="2">
    <source>
        <dbReference type="ARBA" id="ARBA00023125"/>
    </source>
</evidence>
<evidence type="ECO:0000313" key="8">
    <source>
        <dbReference type="EMBL" id="MBA4864963.1"/>
    </source>
</evidence>
<dbReference type="Gene3D" id="1.10.150.130">
    <property type="match status" value="1"/>
</dbReference>
<dbReference type="InterPro" id="IPR010998">
    <property type="entry name" value="Integrase_recombinase_N"/>
</dbReference>
<dbReference type="RefSeq" id="WP_181866546.1">
    <property type="nucleotide sequence ID" value="NZ_JACEQY010000035.1"/>
</dbReference>